<protein>
    <recommendedName>
        <fullName evidence="3">Phage protein</fullName>
    </recommendedName>
</protein>
<reference evidence="1 2" key="1">
    <citation type="submission" date="2019-07" db="EMBL/GenBank/DDBJ databases">
        <title>Whole genome shotgun sequence of Staphylococcus kloosii NBRC 109624.</title>
        <authorList>
            <person name="Hosoyama A."/>
            <person name="Uohara A."/>
            <person name="Ohji S."/>
            <person name="Ichikawa N."/>
        </authorList>
    </citation>
    <scope>NUCLEOTIDE SEQUENCE [LARGE SCALE GENOMIC DNA]</scope>
    <source>
        <strain evidence="1 2">NBRC 109624</strain>
    </source>
</reference>
<evidence type="ECO:0000313" key="1">
    <source>
        <dbReference type="EMBL" id="GEP81430.1"/>
    </source>
</evidence>
<dbReference type="Proteomes" id="UP000321040">
    <property type="component" value="Unassembled WGS sequence"/>
</dbReference>
<name>A0ABQ0XQP8_9STAP</name>
<organism evidence="1 2">
    <name type="scientific">Staphylococcus kloosii</name>
    <dbReference type="NCBI Taxonomy" id="29384"/>
    <lineage>
        <taxon>Bacteria</taxon>
        <taxon>Bacillati</taxon>
        <taxon>Bacillota</taxon>
        <taxon>Bacilli</taxon>
        <taxon>Bacillales</taxon>
        <taxon>Staphylococcaceae</taxon>
        <taxon>Staphylococcus</taxon>
    </lineage>
</organism>
<dbReference type="GeneID" id="69905820"/>
<dbReference type="EMBL" id="BKAQ01000004">
    <property type="protein sequence ID" value="GEP81430.1"/>
    <property type="molecule type" value="Genomic_DNA"/>
</dbReference>
<proteinExistence type="predicted"/>
<dbReference type="RefSeq" id="WP_103295833.1">
    <property type="nucleotide sequence ID" value="NZ_BKAQ01000004.1"/>
</dbReference>
<evidence type="ECO:0000313" key="2">
    <source>
        <dbReference type="Proteomes" id="UP000321040"/>
    </source>
</evidence>
<gene>
    <name evidence="1" type="ORF">SKL01_06080</name>
</gene>
<evidence type="ECO:0008006" key="3">
    <source>
        <dbReference type="Google" id="ProtNLM"/>
    </source>
</evidence>
<accession>A0ABQ0XQP8</accession>
<sequence length="130" mass="15275">MIKEFDLYNTKGEEVVKAKRLNIHSYNVKGYADTPFANLYKRISIEDFEKFKKRFSLYTKHEIRENKKANKRYDTRIIDLLAKANYNLNISTGDLEEDNKLEMLGKYQLKQVMELLSNGKELTDSVKVGN</sequence>
<keyword evidence="2" id="KW-1185">Reference proteome</keyword>
<comment type="caution">
    <text evidence="1">The sequence shown here is derived from an EMBL/GenBank/DDBJ whole genome shotgun (WGS) entry which is preliminary data.</text>
</comment>